<protein>
    <submittedName>
        <fullName evidence="1">Uncharacterized protein</fullName>
    </submittedName>
</protein>
<reference evidence="1 2" key="1">
    <citation type="submission" date="2024-02" db="EMBL/GenBank/DDBJ databases">
        <authorList>
            <person name="Chen Y."/>
            <person name="Shah S."/>
            <person name="Dougan E. K."/>
            <person name="Thang M."/>
            <person name="Chan C."/>
        </authorList>
    </citation>
    <scope>NUCLEOTIDE SEQUENCE [LARGE SCALE GENOMIC DNA]</scope>
</reference>
<organism evidence="1 2">
    <name type="scientific">Durusdinium trenchii</name>
    <dbReference type="NCBI Taxonomy" id="1381693"/>
    <lineage>
        <taxon>Eukaryota</taxon>
        <taxon>Sar</taxon>
        <taxon>Alveolata</taxon>
        <taxon>Dinophyceae</taxon>
        <taxon>Suessiales</taxon>
        <taxon>Symbiodiniaceae</taxon>
        <taxon>Durusdinium</taxon>
    </lineage>
</organism>
<evidence type="ECO:0000313" key="1">
    <source>
        <dbReference type="EMBL" id="CAK9055654.1"/>
    </source>
</evidence>
<evidence type="ECO:0000313" key="2">
    <source>
        <dbReference type="Proteomes" id="UP001642464"/>
    </source>
</evidence>
<gene>
    <name evidence="1" type="ORF">SCF082_LOCUS30069</name>
</gene>
<proteinExistence type="predicted"/>
<feature type="non-terminal residue" evidence="1">
    <location>
        <position position="1"/>
    </location>
</feature>
<keyword evidence="2" id="KW-1185">Reference proteome</keyword>
<dbReference type="Proteomes" id="UP001642464">
    <property type="component" value="Unassembled WGS sequence"/>
</dbReference>
<accession>A0ABP0MY56</accession>
<name>A0ABP0MY56_9DINO</name>
<comment type="caution">
    <text evidence="1">The sequence shown here is derived from an EMBL/GenBank/DDBJ whole genome shotgun (WGS) entry which is preliminary data.</text>
</comment>
<feature type="non-terminal residue" evidence="1">
    <location>
        <position position="59"/>
    </location>
</feature>
<dbReference type="EMBL" id="CAXAMM010024615">
    <property type="protein sequence ID" value="CAK9055654.1"/>
    <property type="molecule type" value="Genomic_DNA"/>
</dbReference>
<sequence>AILRHLGESGESRRFAADSRSPIAPLASVDSGHSAGGHRECNCHCAGILARIVRGARFR</sequence>